<accession>A0ABN3C109</accession>
<feature type="domain" description="Serine aminopeptidase S33" evidence="2">
    <location>
        <begin position="20"/>
        <end position="82"/>
    </location>
</feature>
<dbReference type="InterPro" id="IPR022742">
    <property type="entry name" value="Hydrolase_4"/>
</dbReference>
<reference evidence="3 4" key="1">
    <citation type="journal article" date="2019" name="Int. J. Syst. Evol. Microbiol.">
        <title>The Global Catalogue of Microorganisms (GCM) 10K type strain sequencing project: providing services to taxonomists for standard genome sequencing and annotation.</title>
        <authorList>
            <consortium name="The Broad Institute Genomics Platform"/>
            <consortium name="The Broad Institute Genome Sequencing Center for Infectious Disease"/>
            <person name="Wu L."/>
            <person name="Ma J."/>
        </authorList>
    </citation>
    <scope>NUCLEOTIDE SEQUENCE [LARGE SCALE GENOMIC DNA]</scope>
    <source>
        <strain evidence="3 4">JCM 14924</strain>
    </source>
</reference>
<comment type="caution">
    <text evidence="3">The sequence shown here is derived from an EMBL/GenBank/DDBJ whole genome shotgun (WGS) entry which is preliminary data.</text>
</comment>
<protein>
    <recommendedName>
        <fullName evidence="2">Serine aminopeptidase S33 domain-containing protein</fullName>
    </recommendedName>
</protein>
<evidence type="ECO:0000256" key="1">
    <source>
        <dbReference type="SAM" id="MobiDB-lite"/>
    </source>
</evidence>
<dbReference type="SUPFAM" id="SSF53474">
    <property type="entry name" value="alpha/beta-Hydrolases"/>
    <property type="match status" value="1"/>
</dbReference>
<dbReference type="Gene3D" id="3.40.50.1820">
    <property type="entry name" value="alpha/beta hydrolase"/>
    <property type="match status" value="1"/>
</dbReference>
<organism evidence="3 4">
    <name type="scientific">Streptomyces bangladeshensis</name>
    <dbReference type="NCBI Taxonomy" id="295352"/>
    <lineage>
        <taxon>Bacteria</taxon>
        <taxon>Bacillati</taxon>
        <taxon>Actinomycetota</taxon>
        <taxon>Actinomycetes</taxon>
        <taxon>Kitasatosporales</taxon>
        <taxon>Streptomycetaceae</taxon>
        <taxon>Streptomyces</taxon>
    </lineage>
</organism>
<proteinExistence type="predicted"/>
<evidence type="ECO:0000259" key="2">
    <source>
        <dbReference type="Pfam" id="PF12146"/>
    </source>
</evidence>
<keyword evidence="4" id="KW-1185">Reference proteome</keyword>
<dbReference type="InterPro" id="IPR029058">
    <property type="entry name" value="AB_hydrolase_fold"/>
</dbReference>
<name>A0ABN3C109_9ACTN</name>
<evidence type="ECO:0000313" key="4">
    <source>
        <dbReference type="Proteomes" id="UP001501391"/>
    </source>
</evidence>
<dbReference type="EMBL" id="BAAAOQ010000025">
    <property type="protein sequence ID" value="GAA2202917.1"/>
    <property type="molecule type" value="Genomic_DNA"/>
</dbReference>
<evidence type="ECO:0000313" key="3">
    <source>
        <dbReference type="EMBL" id="GAA2202917.1"/>
    </source>
</evidence>
<gene>
    <name evidence="3" type="ORF">GCM10009787_63840</name>
</gene>
<dbReference type="Proteomes" id="UP001501391">
    <property type="component" value="Unassembled WGS sequence"/>
</dbReference>
<feature type="region of interest" description="Disordered" evidence="1">
    <location>
        <begin position="85"/>
        <end position="131"/>
    </location>
</feature>
<sequence length="152" mass="16034">MVVRDGVRLVCRDWGGAGPAVVLSHGMAGHAGAGDVPARRLTDRFRVAAVDQHGHGAAERHPRDVSRAAFVADVMAVVADLGLDRPVLESQSRGGPNPGDPRRSVPGSTRGRSRSPRARRRSPSSAAGRWVRAGRRVWSLTRAVGALGPTVT</sequence>
<feature type="compositionally biased region" description="Basic residues" evidence="1">
    <location>
        <begin position="111"/>
        <end position="122"/>
    </location>
</feature>
<dbReference type="Pfam" id="PF12146">
    <property type="entry name" value="Hydrolase_4"/>
    <property type="match status" value="1"/>
</dbReference>